<protein>
    <submittedName>
        <fullName evidence="8">LuxR family two component transcriptional regulator</fullName>
    </submittedName>
</protein>
<name>A0A562JJT2_9FIRM</name>
<dbReference type="OrthoDB" id="9779069at2"/>
<dbReference type="PANTHER" id="PTHR43214">
    <property type="entry name" value="TWO-COMPONENT RESPONSE REGULATOR"/>
    <property type="match status" value="1"/>
</dbReference>
<dbReference type="GO" id="GO:0000160">
    <property type="term" value="P:phosphorelay signal transduction system"/>
    <property type="evidence" value="ECO:0007669"/>
    <property type="project" value="InterPro"/>
</dbReference>
<dbReference type="SUPFAM" id="SSF52172">
    <property type="entry name" value="CheY-like"/>
    <property type="match status" value="1"/>
</dbReference>
<dbReference type="PROSITE" id="PS50110">
    <property type="entry name" value="RESPONSE_REGULATORY"/>
    <property type="match status" value="1"/>
</dbReference>
<dbReference type="SMART" id="SM00448">
    <property type="entry name" value="REC"/>
    <property type="match status" value="1"/>
</dbReference>
<dbReference type="EMBL" id="VLKH01000001">
    <property type="protein sequence ID" value="TWH83502.1"/>
    <property type="molecule type" value="Genomic_DNA"/>
</dbReference>
<organism evidence="8 9">
    <name type="scientific">Sedimentibacter saalensis</name>
    <dbReference type="NCBI Taxonomy" id="130788"/>
    <lineage>
        <taxon>Bacteria</taxon>
        <taxon>Bacillati</taxon>
        <taxon>Bacillota</taxon>
        <taxon>Tissierellia</taxon>
        <taxon>Sedimentibacter</taxon>
    </lineage>
</organism>
<evidence type="ECO:0000313" key="8">
    <source>
        <dbReference type="EMBL" id="TWH83502.1"/>
    </source>
</evidence>
<proteinExistence type="predicted"/>
<dbReference type="GO" id="GO:0003677">
    <property type="term" value="F:DNA binding"/>
    <property type="evidence" value="ECO:0007669"/>
    <property type="project" value="UniProtKB-KW"/>
</dbReference>
<dbReference type="Proteomes" id="UP000315343">
    <property type="component" value="Unassembled WGS sequence"/>
</dbReference>
<dbReference type="RefSeq" id="WP_145078512.1">
    <property type="nucleotide sequence ID" value="NZ_DAMBUX010000007.1"/>
</dbReference>
<dbReference type="InterPro" id="IPR000792">
    <property type="entry name" value="Tscrpt_reg_LuxR_C"/>
</dbReference>
<evidence type="ECO:0000259" key="6">
    <source>
        <dbReference type="PROSITE" id="PS50043"/>
    </source>
</evidence>
<sequence>MNVLVVDDHPLVRKGISTTLSCDEDIDVVMEASCIDEALSLINSKKPNLAIVDLNLGKEDGLEIIKRSKVKGTTTKFLIFTSSVKKEDFIRSEEEGVDGYILKDAFSEDILYAIHIVLRGRKFIDPEITKYQVESTLSDSFTELTPREYDVLVEIGKGLSNGEIANKLFISEHTVKKHVSSILLKLQLSHRTQAALLVNQAVNLYGGMVCVK</sequence>
<dbReference type="Pfam" id="PF00196">
    <property type="entry name" value="GerE"/>
    <property type="match status" value="1"/>
</dbReference>
<dbReference type="InterPro" id="IPR058245">
    <property type="entry name" value="NreC/VraR/RcsB-like_REC"/>
</dbReference>
<dbReference type="InterPro" id="IPR011006">
    <property type="entry name" value="CheY-like_superfamily"/>
</dbReference>
<evidence type="ECO:0000256" key="5">
    <source>
        <dbReference type="PROSITE-ProRule" id="PRU00169"/>
    </source>
</evidence>
<dbReference type="CDD" id="cd17535">
    <property type="entry name" value="REC_NarL-like"/>
    <property type="match status" value="1"/>
</dbReference>
<feature type="modified residue" description="4-aspartylphosphate" evidence="5">
    <location>
        <position position="53"/>
    </location>
</feature>
<keyword evidence="3" id="KW-0238">DNA-binding</keyword>
<dbReference type="SUPFAM" id="SSF46894">
    <property type="entry name" value="C-terminal effector domain of the bipartite response regulators"/>
    <property type="match status" value="1"/>
</dbReference>
<keyword evidence="9" id="KW-1185">Reference proteome</keyword>
<evidence type="ECO:0000313" key="9">
    <source>
        <dbReference type="Proteomes" id="UP000315343"/>
    </source>
</evidence>
<dbReference type="PROSITE" id="PS00622">
    <property type="entry name" value="HTH_LUXR_1"/>
    <property type="match status" value="1"/>
</dbReference>
<dbReference type="PRINTS" id="PR00038">
    <property type="entry name" value="HTHLUXR"/>
</dbReference>
<dbReference type="AlphaFoldDB" id="A0A562JJT2"/>
<dbReference type="PANTHER" id="PTHR43214:SF43">
    <property type="entry name" value="TWO-COMPONENT RESPONSE REGULATOR"/>
    <property type="match status" value="1"/>
</dbReference>
<evidence type="ECO:0000256" key="4">
    <source>
        <dbReference type="ARBA" id="ARBA00023163"/>
    </source>
</evidence>
<keyword evidence="2" id="KW-0805">Transcription regulation</keyword>
<dbReference type="GO" id="GO:0006355">
    <property type="term" value="P:regulation of DNA-templated transcription"/>
    <property type="evidence" value="ECO:0007669"/>
    <property type="project" value="InterPro"/>
</dbReference>
<dbReference type="Pfam" id="PF00072">
    <property type="entry name" value="Response_reg"/>
    <property type="match status" value="1"/>
</dbReference>
<accession>A0A562JJT2</accession>
<dbReference type="InterPro" id="IPR001789">
    <property type="entry name" value="Sig_transdc_resp-reg_receiver"/>
</dbReference>
<dbReference type="InterPro" id="IPR039420">
    <property type="entry name" value="WalR-like"/>
</dbReference>
<evidence type="ECO:0000259" key="7">
    <source>
        <dbReference type="PROSITE" id="PS50110"/>
    </source>
</evidence>
<evidence type="ECO:0000256" key="3">
    <source>
        <dbReference type="ARBA" id="ARBA00023125"/>
    </source>
</evidence>
<reference evidence="8 9" key="1">
    <citation type="submission" date="2019-07" db="EMBL/GenBank/DDBJ databases">
        <title>Genomic Encyclopedia of Type Strains, Phase I: the one thousand microbial genomes (KMG-I) project.</title>
        <authorList>
            <person name="Kyrpides N."/>
        </authorList>
    </citation>
    <scope>NUCLEOTIDE SEQUENCE [LARGE SCALE GENOMIC DNA]</scope>
    <source>
        <strain evidence="8 9">DSM 13558</strain>
    </source>
</reference>
<keyword evidence="4" id="KW-0804">Transcription</keyword>
<dbReference type="InterPro" id="IPR016032">
    <property type="entry name" value="Sig_transdc_resp-reg_C-effctor"/>
</dbReference>
<evidence type="ECO:0000256" key="2">
    <source>
        <dbReference type="ARBA" id="ARBA00023015"/>
    </source>
</evidence>
<dbReference type="SMART" id="SM00421">
    <property type="entry name" value="HTH_LUXR"/>
    <property type="match status" value="1"/>
</dbReference>
<gene>
    <name evidence="8" type="ORF">LY60_00109</name>
</gene>
<dbReference type="PROSITE" id="PS50043">
    <property type="entry name" value="HTH_LUXR_2"/>
    <property type="match status" value="1"/>
</dbReference>
<feature type="domain" description="HTH luxR-type" evidence="6">
    <location>
        <begin position="137"/>
        <end position="202"/>
    </location>
</feature>
<comment type="caution">
    <text evidence="8">The sequence shown here is derived from an EMBL/GenBank/DDBJ whole genome shotgun (WGS) entry which is preliminary data.</text>
</comment>
<dbReference type="CDD" id="cd06170">
    <property type="entry name" value="LuxR_C_like"/>
    <property type="match status" value="1"/>
</dbReference>
<evidence type="ECO:0000256" key="1">
    <source>
        <dbReference type="ARBA" id="ARBA00022553"/>
    </source>
</evidence>
<dbReference type="Gene3D" id="3.40.50.2300">
    <property type="match status" value="1"/>
</dbReference>
<keyword evidence="1 5" id="KW-0597">Phosphoprotein</keyword>
<feature type="domain" description="Response regulatory" evidence="7">
    <location>
        <begin position="2"/>
        <end position="118"/>
    </location>
</feature>